<gene>
    <name evidence="2" type="ORF">KI387_015156</name>
</gene>
<sequence length="178" mass="20385">VEQFIPTNTSGIDYLVEFDNKSKRDKRNKKQILQATGTSEPTTIRVLPTYNPDTDTVEYMYVVPKVVKPENEMVSSDYEMTSLQMDLKEMKPSDKINVSKRNNDVVYTALLKVEREKYKLNNKIQKLEADLANEKAKGKASVNRTCELERKIKSSSSMTAVVVNEQAQVELEEVKKML</sequence>
<proteinExistence type="predicted"/>
<comment type="caution">
    <text evidence="2">The sequence shown here is derived from an EMBL/GenBank/DDBJ whole genome shotgun (WGS) entry which is preliminary data.</text>
</comment>
<organism evidence="2 3">
    <name type="scientific">Taxus chinensis</name>
    <name type="common">Chinese yew</name>
    <name type="synonym">Taxus wallichiana var. chinensis</name>
    <dbReference type="NCBI Taxonomy" id="29808"/>
    <lineage>
        <taxon>Eukaryota</taxon>
        <taxon>Viridiplantae</taxon>
        <taxon>Streptophyta</taxon>
        <taxon>Embryophyta</taxon>
        <taxon>Tracheophyta</taxon>
        <taxon>Spermatophyta</taxon>
        <taxon>Pinopsida</taxon>
        <taxon>Pinidae</taxon>
        <taxon>Conifers II</taxon>
        <taxon>Cupressales</taxon>
        <taxon>Taxaceae</taxon>
        <taxon>Taxus</taxon>
    </lineage>
</organism>
<dbReference type="Proteomes" id="UP000824469">
    <property type="component" value="Unassembled WGS sequence"/>
</dbReference>
<name>A0AA38GBK4_TAXCH</name>
<dbReference type="EMBL" id="JAHRHJ020000003">
    <property type="protein sequence ID" value="KAH9320517.1"/>
    <property type="molecule type" value="Genomic_DNA"/>
</dbReference>
<feature type="non-terminal residue" evidence="2">
    <location>
        <position position="1"/>
    </location>
</feature>
<feature type="coiled-coil region" evidence="1">
    <location>
        <begin position="110"/>
        <end position="137"/>
    </location>
</feature>
<evidence type="ECO:0000313" key="3">
    <source>
        <dbReference type="Proteomes" id="UP000824469"/>
    </source>
</evidence>
<accession>A0AA38GBK4</accession>
<keyword evidence="1" id="KW-0175">Coiled coil</keyword>
<evidence type="ECO:0000256" key="1">
    <source>
        <dbReference type="SAM" id="Coils"/>
    </source>
</evidence>
<evidence type="ECO:0000313" key="2">
    <source>
        <dbReference type="EMBL" id="KAH9320517.1"/>
    </source>
</evidence>
<reference evidence="2 3" key="1">
    <citation type="journal article" date="2021" name="Nat. Plants">
        <title>The Taxus genome provides insights into paclitaxel biosynthesis.</title>
        <authorList>
            <person name="Xiong X."/>
            <person name="Gou J."/>
            <person name="Liao Q."/>
            <person name="Li Y."/>
            <person name="Zhou Q."/>
            <person name="Bi G."/>
            <person name="Li C."/>
            <person name="Du R."/>
            <person name="Wang X."/>
            <person name="Sun T."/>
            <person name="Guo L."/>
            <person name="Liang H."/>
            <person name="Lu P."/>
            <person name="Wu Y."/>
            <person name="Zhang Z."/>
            <person name="Ro D.K."/>
            <person name="Shang Y."/>
            <person name="Huang S."/>
            <person name="Yan J."/>
        </authorList>
    </citation>
    <scope>NUCLEOTIDE SEQUENCE [LARGE SCALE GENOMIC DNA]</scope>
    <source>
        <strain evidence="2">Ta-2019</strain>
    </source>
</reference>
<keyword evidence="3" id="KW-1185">Reference proteome</keyword>
<protein>
    <submittedName>
        <fullName evidence="2">Uncharacterized protein</fullName>
    </submittedName>
</protein>
<dbReference type="AlphaFoldDB" id="A0AA38GBK4"/>